<keyword evidence="2" id="KW-1185">Reference proteome</keyword>
<accession>A0ACB7FZ30</accession>
<sequence length="391" mass="42965">MESPMERILESRRASGLAMIVAIGTANPPNCFYQSTYPDFYFKLTNSDHLTELELKQKFRRICKYRAVHASLKSEDIINKNPEIAIYGASSLDARQKILIPEVPKLGKEAALKAIKEWSQPISKITHLIFCTSSGVNMPGADHQLVKLLGLQPSVKRFMIYHTGCFAGAASLRLAKDIAENNGDSRVLIVCSENMTSSFHAPSETHLDILVGSAIFADGAAAIIVGADLDMTSERPLFQLVSASQTIIPDSENGIVGETCEMGLSYYLSKSVPQVIGDNIVEWMSENFGNLKDWNKLFYIVHPGGPTILNGMEEKLGLEKQKLKASRHVLSEYGNMWSPSVFFILDEMRKTSMEEGKATTGEGLNLGILFGCGPGLTVESVILRSVIIARD</sequence>
<dbReference type="Proteomes" id="UP000091857">
    <property type="component" value="Chromosome 18"/>
</dbReference>
<dbReference type="EMBL" id="CM004404">
    <property type="protein sequence ID" value="KAG8633217.1"/>
    <property type="molecule type" value="Genomic_DNA"/>
</dbReference>
<reference evidence="2" key="1">
    <citation type="journal article" date="2016" name="Nat. Biotechnol.">
        <title>Sequencing wild and cultivated cassava and related species reveals extensive interspecific hybridization and genetic diversity.</title>
        <authorList>
            <person name="Bredeson J.V."/>
            <person name="Lyons J.B."/>
            <person name="Prochnik S.E."/>
            <person name="Wu G.A."/>
            <person name="Ha C.M."/>
            <person name="Edsinger-Gonzales E."/>
            <person name="Grimwood J."/>
            <person name="Schmutz J."/>
            <person name="Rabbi I.Y."/>
            <person name="Egesi C."/>
            <person name="Nauluvula P."/>
            <person name="Lebot V."/>
            <person name="Ndunguru J."/>
            <person name="Mkamilo G."/>
            <person name="Bart R.S."/>
            <person name="Setter T.L."/>
            <person name="Gleadow R.M."/>
            <person name="Kulakow P."/>
            <person name="Ferguson M.E."/>
            <person name="Rounsley S."/>
            <person name="Rokhsar D.S."/>
        </authorList>
    </citation>
    <scope>NUCLEOTIDE SEQUENCE [LARGE SCALE GENOMIC DNA]</scope>
    <source>
        <strain evidence="2">cv. AM560-2</strain>
    </source>
</reference>
<comment type="caution">
    <text evidence="1">The sequence shown here is derived from an EMBL/GenBank/DDBJ whole genome shotgun (WGS) entry which is preliminary data.</text>
</comment>
<evidence type="ECO:0000313" key="1">
    <source>
        <dbReference type="EMBL" id="KAG8633217.1"/>
    </source>
</evidence>
<proteinExistence type="predicted"/>
<protein>
    <submittedName>
        <fullName evidence="1">Uncharacterized protein</fullName>
    </submittedName>
</protein>
<gene>
    <name evidence="1" type="ORF">MANES_18G083400v8</name>
</gene>
<organism evidence="1 2">
    <name type="scientific">Manihot esculenta</name>
    <name type="common">Cassava</name>
    <name type="synonym">Jatropha manihot</name>
    <dbReference type="NCBI Taxonomy" id="3983"/>
    <lineage>
        <taxon>Eukaryota</taxon>
        <taxon>Viridiplantae</taxon>
        <taxon>Streptophyta</taxon>
        <taxon>Embryophyta</taxon>
        <taxon>Tracheophyta</taxon>
        <taxon>Spermatophyta</taxon>
        <taxon>Magnoliopsida</taxon>
        <taxon>eudicotyledons</taxon>
        <taxon>Gunneridae</taxon>
        <taxon>Pentapetalae</taxon>
        <taxon>rosids</taxon>
        <taxon>fabids</taxon>
        <taxon>Malpighiales</taxon>
        <taxon>Euphorbiaceae</taxon>
        <taxon>Crotonoideae</taxon>
        <taxon>Manihoteae</taxon>
        <taxon>Manihot</taxon>
    </lineage>
</organism>
<name>A0ACB7FZ30_MANES</name>
<evidence type="ECO:0000313" key="2">
    <source>
        <dbReference type="Proteomes" id="UP000091857"/>
    </source>
</evidence>